<dbReference type="InterPro" id="IPR057679">
    <property type="entry name" value="DUF7919"/>
</dbReference>
<feature type="domain" description="DUF7919" evidence="1">
    <location>
        <begin position="1"/>
        <end position="108"/>
    </location>
</feature>
<dbReference type="Pfam" id="PF25535">
    <property type="entry name" value="DUF7919"/>
    <property type="match status" value="1"/>
</dbReference>
<dbReference type="RefSeq" id="WP_202994759.1">
    <property type="nucleotide sequence ID" value="NZ_JAENHO010000008.1"/>
</dbReference>
<evidence type="ECO:0000313" key="2">
    <source>
        <dbReference type="EMBL" id="MBL7258119.1"/>
    </source>
</evidence>
<name>A0ABS1VUG0_9ACTN</name>
<proteinExistence type="predicted"/>
<dbReference type="EMBL" id="JAENHO010000008">
    <property type="protein sequence ID" value="MBL7258119.1"/>
    <property type="molecule type" value="Genomic_DNA"/>
</dbReference>
<accession>A0ABS1VUG0</accession>
<dbReference type="Proteomes" id="UP000598996">
    <property type="component" value="Unassembled WGS sequence"/>
</dbReference>
<sequence>MEYLDLSPYEFSSSALPMRSVGWLGAGHGVQGGTANPLTGSEMANLRAASRRVGSIALGFHQCEFCGEVEGNGEFRYYLPGGEIYAAPAMILHYAARHSYRPPRELLTDFVPPVWDWRAERVRALLLDSSADFQWRAGAIVDIAQWDDRRGFDALWHVMTSDEDRELLECTSDDIGRSLAAFTGTGLTAEDLHPYVRHAFETADTDQLVYLVRPASWT</sequence>
<evidence type="ECO:0000259" key="1">
    <source>
        <dbReference type="Pfam" id="PF25535"/>
    </source>
</evidence>
<organism evidence="2 3">
    <name type="scientific">Paractinoplanes lichenicola</name>
    <dbReference type="NCBI Taxonomy" id="2802976"/>
    <lineage>
        <taxon>Bacteria</taxon>
        <taxon>Bacillati</taxon>
        <taxon>Actinomycetota</taxon>
        <taxon>Actinomycetes</taxon>
        <taxon>Micromonosporales</taxon>
        <taxon>Micromonosporaceae</taxon>
        <taxon>Paractinoplanes</taxon>
    </lineage>
</organism>
<evidence type="ECO:0000313" key="3">
    <source>
        <dbReference type="Proteomes" id="UP000598996"/>
    </source>
</evidence>
<reference evidence="2 3" key="1">
    <citation type="submission" date="2021-01" db="EMBL/GenBank/DDBJ databases">
        <title>Actinoplanes sp. nov. LDG1-01 isolated from lichen.</title>
        <authorList>
            <person name="Saeng-In P."/>
            <person name="Phongsopitanun W."/>
            <person name="Kanchanasin P."/>
            <person name="Yuki M."/>
            <person name="Kudo T."/>
            <person name="Ohkuma M."/>
            <person name="Tanasupawat S."/>
        </authorList>
    </citation>
    <scope>NUCLEOTIDE SEQUENCE [LARGE SCALE GENOMIC DNA]</scope>
    <source>
        <strain evidence="2 3">LDG1-01</strain>
    </source>
</reference>
<gene>
    <name evidence="2" type="ORF">JKJ07_27815</name>
</gene>
<comment type="caution">
    <text evidence="2">The sequence shown here is derived from an EMBL/GenBank/DDBJ whole genome shotgun (WGS) entry which is preliminary data.</text>
</comment>
<protein>
    <recommendedName>
        <fullName evidence="1">DUF7919 domain-containing protein</fullName>
    </recommendedName>
</protein>
<keyword evidence="3" id="KW-1185">Reference proteome</keyword>